<feature type="non-terminal residue" evidence="1">
    <location>
        <position position="1"/>
    </location>
</feature>
<evidence type="ECO:0008006" key="2">
    <source>
        <dbReference type="Google" id="ProtNLM"/>
    </source>
</evidence>
<organism evidence="1">
    <name type="scientific">marine metagenome</name>
    <dbReference type="NCBI Taxonomy" id="408172"/>
    <lineage>
        <taxon>unclassified sequences</taxon>
        <taxon>metagenomes</taxon>
        <taxon>ecological metagenomes</taxon>
    </lineage>
</organism>
<gene>
    <name evidence="1" type="ORF">METZ01_LOCUS405353</name>
</gene>
<accession>A0A382W189</accession>
<dbReference type="InterPro" id="IPR010260">
    <property type="entry name" value="AlpA"/>
</dbReference>
<evidence type="ECO:0000313" key="1">
    <source>
        <dbReference type="EMBL" id="SVD52499.1"/>
    </source>
</evidence>
<reference evidence="1" key="1">
    <citation type="submission" date="2018-05" db="EMBL/GenBank/DDBJ databases">
        <authorList>
            <person name="Lanie J.A."/>
            <person name="Ng W.-L."/>
            <person name="Kazmierczak K.M."/>
            <person name="Andrzejewski T.M."/>
            <person name="Davidsen T.M."/>
            <person name="Wayne K.J."/>
            <person name="Tettelin H."/>
            <person name="Glass J.I."/>
            <person name="Rusch D."/>
            <person name="Podicherti R."/>
            <person name="Tsui H.-C.T."/>
            <person name="Winkler M.E."/>
        </authorList>
    </citation>
    <scope>NUCLEOTIDE SEQUENCE</scope>
</reference>
<name>A0A382W189_9ZZZZ</name>
<dbReference type="AlphaFoldDB" id="A0A382W189"/>
<sequence>VIINTLIKLPAVKELTTFSSATIYRLISEGEFPKQIKLAERSSAWSLEEVYSWIEEKKDARDGGES</sequence>
<proteinExistence type="predicted"/>
<dbReference type="Gene3D" id="1.10.238.160">
    <property type="match status" value="1"/>
</dbReference>
<dbReference type="EMBL" id="UINC01156212">
    <property type="protein sequence ID" value="SVD52499.1"/>
    <property type="molecule type" value="Genomic_DNA"/>
</dbReference>
<dbReference type="Pfam" id="PF05930">
    <property type="entry name" value="Phage_AlpA"/>
    <property type="match status" value="1"/>
</dbReference>
<protein>
    <recommendedName>
        <fullName evidence="2">AlpA family transcriptional regulator</fullName>
    </recommendedName>
</protein>